<dbReference type="Proteomes" id="UP001211907">
    <property type="component" value="Unassembled WGS sequence"/>
</dbReference>
<feature type="domain" description="Intermembrane lipid transfer protein VPS13-like C-terminal" evidence="3">
    <location>
        <begin position="1075"/>
        <end position="1183"/>
    </location>
</feature>
<protein>
    <submittedName>
        <fullName evidence="4">Uncharacterized protein</fullName>
    </submittedName>
</protein>
<evidence type="ECO:0000256" key="1">
    <source>
        <dbReference type="ARBA" id="ARBA00006545"/>
    </source>
</evidence>
<dbReference type="GO" id="GO:0006623">
    <property type="term" value="P:protein targeting to vacuole"/>
    <property type="evidence" value="ECO:0007669"/>
    <property type="project" value="TreeGrafter"/>
</dbReference>
<dbReference type="EMBL" id="JADGJH010001765">
    <property type="protein sequence ID" value="KAJ3110151.1"/>
    <property type="molecule type" value="Genomic_DNA"/>
</dbReference>
<sequence length="1204" mass="136274">MTLWIESAGDGLDTVLHEIKNHEEIPWRFDDWRVMRENVSPTPNKLSIQMHDQEWETLKGIPVDREGTKTYILRPSVNRIAHRIVCEVKMRKNIKVVTFRSTTVVQNSTGISVDVMIVNNKGKLTNGPYTLVPGGEYCVPIESSYYDRIFVRPQESFGYNWSTDVLYWRDLSLDNQASLISCTSMDRSTASFIFQINLSQPYELTGTSYPFLTITLLPPFQLENLLPYDFRYVVFDKDSHQEHRGMLKKGSVEPIHTVNPIHSLLLSIELIGVDFKPSEVAILSNADLSYRDETLTLKDSEDQELQLRIKYNDNLDHGGRKVSIHSPYVLLNRTGLDIIYSARSLIASPRPSAGQSSSKRREQTAPFMFSYSNYEPLRNRAIIKTSDSEWSKPLSFEAVGSSSDLLIPLNNRDQEIHLGLKINEGEGKYFLTKVVTVTPRFMIKNNMSEDLQCRQHPKHQPILIKSKASVPIHYFKANESRQLCLRMDGLMDEWSSPFNIDQVGRTFVKLGRLGSIEEDLIRVEVILENATLFVILSREEGRWPIRIDNNSDVDVRFFQLNTKNKHDIYAGETRKYSWDNPSLLTKSIVLSVNGRDRQIDIREIGQLQPFKFPNQDGTGRGGIMSIQIYAEGPTLVINLGNYNESNSVYKRISTVKRGSISTTAEEFEKLNKEIKEFVTIQLRLEGIDTSMAQSITFSINWLQIYKIDNQLYGSLVPIFLYPSVLPKEGQESIHPVFMASLSKSKDSSYGVDYYNWFTILLQEISIDMDEDFLYALINFAKFDVSGWEKQEAAMFDSMTIPEAQQTDSDTRMYFESFLVQPVQFNVSFQRTQTGNVDASRESRNLLTFVYDVLTMTVGNIHALQIYHPIVTFSALIDLMAQFYSQEIVGQLHKIIGSADFLGNPVGLFNNIGSGVKDFFYEPIQGFEITRPQDFGIGLAKGTSSLVKKTVYGLSDTLSKFTGSVSKGLSVITLDEEYQQKRRMTNARNRPKHAVYGVTAGVTSLGTSVASGLTGVLSKPIEGFAKDGAAGFFMGLGKGIVGVVSKPVIGVFDLASNVAEGVRNTTTVFDKELEKIRLPRFVSKDGILTPYDSREALGLKLLKGLENGRFFKDEYFAHLELRTEDLIAFVTNKRVLLGKVRSGKLEWEITYDDLQLVRIDNGGITLIKKGGQQARARIIPCPDQASAQWLCNRIERMFGAFSLRE</sequence>
<dbReference type="Pfam" id="PF25037">
    <property type="entry name" value="VPS13_C"/>
    <property type="match status" value="1"/>
</dbReference>
<feature type="domain" description="Vacuolar protein sorting-associated protein 13 VPS13 adaptor binding" evidence="2">
    <location>
        <begin position="31"/>
        <end position="583"/>
    </location>
</feature>
<comment type="caution">
    <text evidence="4">The sequence shown here is derived from an EMBL/GenBank/DDBJ whole genome shotgun (WGS) entry which is preliminary data.</text>
</comment>
<dbReference type="PANTHER" id="PTHR16166:SF93">
    <property type="entry name" value="INTERMEMBRANE LIPID TRANSFER PROTEIN VPS13"/>
    <property type="match status" value="1"/>
</dbReference>
<dbReference type="GO" id="GO:0045053">
    <property type="term" value="P:protein retention in Golgi apparatus"/>
    <property type="evidence" value="ECO:0007669"/>
    <property type="project" value="TreeGrafter"/>
</dbReference>
<name>A0AAD5XEW8_9FUNG</name>
<evidence type="ECO:0000259" key="3">
    <source>
        <dbReference type="Pfam" id="PF25037"/>
    </source>
</evidence>
<dbReference type="InterPro" id="IPR026847">
    <property type="entry name" value="VPS13"/>
</dbReference>
<dbReference type="AlphaFoldDB" id="A0AAD5XEW8"/>
<comment type="similarity">
    <text evidence="1">Belongs to the VPS13 family.</text>
</comment>
<evidence type="ECO:0000313" key="4">
    <source>
        <dbReference type="EMBL" id="KAJ3110151.1"/>
    </source>
</evidence>
<dbReference type="GO" id="GO:0045324">
    <property type="term" value="P:late endosome to vacuole transport"/>
    <property type="evidence" value="ECO:0007669"/>
    <property type="project" value="TreeGrafter"/>
</dbReference>
<accession>A0AAD5XEW8</accession>
<dbReference type="GO" id="GO:0007005">
    <property type="term" value="P:mitochondrion organization"/>
    <property type="evidence" value="ECO:0007669"/>
    <property type="project" value="TreeGrafter"/>
</dbReference>
<dbReference type="InterPro" id="IPR056748">
    <property type="entry name" value="VPS13-like_C"/>
</dbReference>
<evidence type="ECO:0000313" key="5">
    <source>
        <dbReference type="Proteomes" id="UP001211907"/>
    </source>
</evidence>
<dbReference type="PANTHER" id="PTHR16166">
    <property type="entry name" value="VACUOLAR PROTEIN SORTING-ASSOCIATED PROTEIN VPS13"/>
    <property type="match status" value="1"/>
</dbReference>
<proteinExistence type="inferred from homology"/>
<gene>
    <name evidence="4" type="ORF">HK100_003137</name>
</gene>
<dbReference type="InterPro" id="IPR009543">
    <property type="entry name" value="VPS13_VAB"/>
</dbReference>
<keyword evidence="5" id="KW-1185">Reference proteome</keyword>
<dbReference type="Pfam" id="PF25036">
    <property type="entry name" value="VPS13_VAB"/>
    <property type="match status" value="1"/>
</dbReference>
<reference evidence="4" key="1">
    <citation type="submission" date="2020-05" db="EMBL/GenBank/DDBJ databases">
        <title>Phylogenomic resolution of chytrid fungi.</title>
        <authorList>
            <person name="Stajich J.E."/>
            <person name="Amses K."/>
            <person name="Simmons R."/>
            <person name="Seto K."/>
            <person name="Myers J."/>
            <person name="Bonds A."/>
            <person name="Quandt C.A."/>
            <person name="Barry K."/>
            <person name="Liu P."/>
            <person name="Grigoriev I."/>
            <person name="Longcore J.E."/>
            <person name="James T.Y."/>
        </authorList>
    </citation>
    <scope>NUCLEOTIDE SEQUENCE</scope>
    <source>
        <strain evidence="4">JEL0513</strain>
    </source>
</reference>
<evidence type="ECO:0000259" key="2">
    <source>
        <dbReference type="Pfam" id="PF25036"/>
    </source>
</evidence>
<organism evidence="4 5">
    <name type="scientific">Physocladia obscura</name>
    <dbReference type="NCBI Taxonomy" id="109957"/>
    <lineage>
        <taxon>Eukaryota</taxon>
        <taxon>Fungi</taxon>
        <taxon>Fungi incertae sedis</taxon>
        <taxon>Chytridiomycota</taxon>
        <taxon>Chytridiomycota incertae sedis</taxon>
        <taxon>Chytridiomycetes</taxon>
        <taxon>Chytridiales</taxon>
        <taxon>Chytriomycetaceae</taxon>
        <taxon>Physocladia</taxon>
    </lineage>
</organism>